<dbReference type="EMBL" id="JARVUX010000003">
    <property type="protein sequence ID" value="MDH2336380.1"/>
    <property type="molecule type" value="Genomic_DNA"/>
</dbReference>
<organism evidence="1 2">
    <name type="scientific">Clostridium perfringens</name>
    <dbReference type="NCBI Taxonomy" id="1502"/>
    <lineage>
        <taxon>Bacteria</taxon>
        <taxon>Bacillati</taxon>
        <taxon>Bacillota</taxon>
        <taxon>Clostridia</taxon>
        <taxon>Eubacteriales</taxon>
        <taxon>Clostridiaceae</taxon>
        <taxon>Clostridium</taxon>
    </lineage>
</organism>
<accession>A0AAP4EEM7</accession>
<evidence type="ECO:0000313" key="2">
    <source>
        <dbReference type="Proteomes" id="UP001222958"/>
    </source>
</evidence>
<dbReference type="Proteomes" id="UP001222958">
    <property type="component" value="Unassembled WGS sequence"/>
</dbReference>
<reference evidence="1" key="1">
    <citation type="submission" date="2023-04" db="EMBL/GenBank/DDBJ databases">
        <title>Epidemiological investigation of Clostridium perfringens isolated from cattle.</title>
        <authorList>
            <person name="Tian R."/>
        </authorList>
    </citation>
    <scope>NUCLEOTIDE SEQUENCE</scope>
    <source>
        <strain evidence="1">ZWCP172</strain>
    </source>
</reference>
<evidence type="ECO:0000313" key="1">
    <source>
        <dbReference type="EMBL" id="MDH2336380.1"/>
    </source>
</evidence>
<name>A0AAP4EEM7_CLOPF</name>
<comment type="caution">
    <text evidence="1">The sequence shown here is derived from an EMBL/GenBank/DDBJ whole genome shotgun (WGS) entry which is preliminary data.</text>
</comment>
<dbReference type="RefSeq" id="WP_279857726.1">
    <property type="nucleotide sequence ID" value="NZ_JARVUX010000003.1"/>
</dbReference>
<dbReference type="AlphaFoldDB" id="A0AAP4EEM7"/>
<sequence>MAGNEVTVVEYLFNRLNQIDLKHIGKLNKIGNPSKSGKIKNLNSYKELKSVKTEASLKKADIYLNEVGVSIKQEGGNFPYNRLQREGINPILEKLNINNKDKILNKLDKEVLKYHQREREDRNIKWSDIFELKDFYNILEYLMMTGYPKKESKYKAEFILEAPKKIKDDKNIKVYTFNEYFNEFKDKIVLSIRRQWVGQKSNSEHKRALGLSKKKDNEPWVFKSIVGQPSGWRDDFPEDERKTVYFLMIEKLA</sequence>
<proteinExistence type="predicted"/>
<protein>
    <submittedName>
        <fullName evidence="1">Uncharacterized protein</fullName>
    </submittedName>
</protein>
<gene>
    <name evidence="1" type="ORF">QDQ28_09290</name>
</gene>